<comment type="similarity">
    <text evidence="3 8">Belongs to the aldose epimerase family.</text>
</comment>
<evidence type="ECO:0000256" key="7">
    <source>
        <dbReference type="ARBA" id="ARBA00023277"/>
    </source>
</evidence>
<evidence type="ECO:0000256" key="3">
    <source>
        <dbReference type="ARBA" id="ARBA00006206"/>
    </source>
</evidence>
<evidence type="ECO:0000313" key="9">
    <source>
        <dbReference type="EMBL" id="GAA0738656.1"/>
    </source>
</evidence>
<keyword evidence="10" id="KW-1185">Reference proteome</keyword>
<comment type="subunit">
    <text evidence="4">Monomer.</text>
</comment>
<dbReference type="PANTHER" id="PTHR10091:SF0">
    <property type="entry name" value="GALACTOSE MUTAROTASE"/>
    <property type="match status" value="1"/>
</dbReference>
<comment type="caution">
    <text evidence="9">The sequence shown here is derived from an EMBL/GenBank/DDBJ whole genome shotgun (WGS) entry which is preliminary data.</text>
</comment>
<gene>
    <name evidence="9" type="ORF">GCM10009431_06780</name>
</gene>
<organism evidence="9 10">
    <name type="scientific">Gaetbulibacter jejuensis</name>
    <dbReference type="NCBI Taxonomy" id="584607"/>
    <lineage>
        <taxon>Bacteria</taxon>
        <taxon>Pseudomonadati</taxon>
        <taxon>Bacteroidota</taxon>
        <taxon>Flavobacteriia</taxon>
        <taxon>Flavobacteriales</taxon>
        <taxon>Flavobacteriaceae</taxon>
        <taxon>Gaetbulibacter</taxon>
    </lineage>
</organism>
<keyword evidence="5" id="KW-0106">Calcium</keyword>
<dbReference type="NCBIfam" id="NF008277">
    <property type="entry name" value="PRK11055.1"/>
    <property type="match status" value="1"/>
</dbReference>
<comment type="catalytic activity">
    <reaction evidence="8">
        <text>alpha-D-glucose = beta-D-glucose</text>
        <dbReference type="Rhea" id="RHEA:10264"/>
        <dbReference type="ChEBI" id="CHEBI:15903"/>
        <dbReference type="ChEBI" id="CHEBI:17925"/>
        <dbReference type="EC" id="5.1.3.3"/>
    </reaction>
</comment>
<proteinExistence type="inferred from homology"/>
<dbReference type="CDD" id="cd09019">
    <property type="entry name" value="galactose_mutarotase_like"/>
    <property type="match status" value="1"/>
</dbReference>
<dbReference type="RefSeq" id="WP_343795783.1">
    <property type="nucleotide sequence ID" value="NZ_BAAAGF010000001.1"/>
</dbReference>
<reference evidence="10" key="1">
    <citation type="journal article" date="2019" name="Int. J. Syst. Evol. Microbiol.">
        <title>The Global Catalogue of Microorganisms (GCM) 10K type strain sequencing project: providing services to taxonomists for standard genome sequencing and annotation.</title>
        <authorList>
            <consortium name="The Broad Institute Genomics Platform"/>
            <consortium name="The Broad Institute Genome Sequencing Center for Infectious Disease"/>
            <person name="Wu L."/>
            <person name="Ma J."/>
        </authorList>
    </citation>
    <scope>NUCLEOTIDE SEQUENCE [LARGE SCALE GENOMIC DNA]</scope>
    <source>
        <strain evidence="10">JCM 15976</strain>
    </source>
</reference>
<dbReference type="PIRSF" id="PIRSF005096">
    <property type="entry name" value="GALM"/>
    <property type="match status" value="1"/>
</dbReference>
<dbReference type="Proteomes" id="UP001500736">
    <property type="component" value="Unassembled WGS sequence"/>
</dbReference>
<dbReference type="InterPro" id="IPR047215">
    <property type="entry name" value="Galactose_mutarotase-like"/>
</dbReference>
<accession>A0ABP3UQM7</accession>
<dbReference type="InterPro" id="IPR014718">
    <property type="entry name" value="GH-type_carb-bd"/>
</dbReference>
<dbReference type="PANTHER" id="PTHR10091">
    <property type="entry name" value="ALDOSE-1-EPIMERASE"/>
    <property type="match status" value="1"/>
</dbReference>
<evidence type="ECO:0000256" key="8">
    <source>
        <dbReference type="PIRNR" id="PIRNR005096"/>
    </source>
</evidence>
<keyword evidence="7 8" id="KW-0119">Carbohydrate metabolism</keyword>
<dbReference type="Gene3D" id="2.70.98.10">
    <property type="match status" value="1"/>
</dbReference>
<dbReference type="SUPFAM" id="SSF74650">
    <property type="entry name" value="Galactose mutarotase-like"/>
    <property type="match status" value="1"/>
</dbReference>
<dbReference type="EMBL" id="BAAAGF010000001">
    <property type="protein sequence ID" value="GAA0738656.1"/>
    <property type="molecule type" value="Genomic_DNA"/>
</dbReference>
<protein>
    <recommendedName>
        <fullName evidence="8">Aldose 1-epimerase</fullName>
        <ecNumber evidence="8">5.1.3.3</ecNumber>
    </recommendedName>
</protein>
<evidence type="ECO:0000256" key="2">
    <source>
        <dbReference type="ARBA" id="ARBA00005028"/>
    </source>
</evidence>
<comment type="pathway">
    <text evidence="2 8">Carbohydrate metabolism; hexose metabolism.</text>
</comment>
<evidence type="ECO:0000313" key="10">
    <source>
        <dbReference type="Proteomes" id="UP001500736"/>
    </source>
</evidence>
<dbReference type="Pfam" id="PF01263">
    <property type="entry name" value="Aldose_epim"/>
    <property type="match status" value="1"/>
</dbReference>
<comment type="cofactor">
    <cofactor evidence="1">
        <name>Ca(2+)</name>
        <dbReference type="ChEBI" id="CHEBI:29108"/>
    </cofactor>
</comment>
<dbReference type="InterPro" id="IPR011013">
    <property type="entry name" value="Gal_mutarotase_sf_dom"/>
</dbReference>
<name>A0ABP3UQM7_9FLAO</name>
<dbReference type="EC" id="5.1.3.3" evidence="8"/>
<evidence type="ECO:0000256" key="5">
    <source>
        <dbReference type="ARBA" id="ARBA00022837"/>
    </source>
</evidence>
<keyword evidence="6 8" id="KW-0413">Isomerase</keyword>
<sequence length="348" mass="39061">MNKILSIDKIEFGRTPNGDSIEKYILKNTSGLEVDILTYGGIISALRMIDKGGKQQNIVLGFNTLEKYINDTFYLGAIIGRYSNRIANGKFSIGDKKYSLVVNNGENHLHGGKVGFNKVVWSANVEKFSDSVTLKLTYLSVDMEEGFPGNLMTTIDYTLTNNNELKVAYTSTTDKPTILNLTQHSYFNLSGDYNTSILNHEVVINADSFLSVDENLIPTGDYESVLNTPFDFRKPKPIGSEINLNEEQLKRGGGYDHNWVVNNQNEGLRFVASAYDGESGRFMEVFSDQPGLQFYTANFLEGDFKPRTGFCFETQHFPDSPNQSHFPTVILNPDEVFSSETVFKFSIK</sequence>
<dbReference type="InterPro" id="IPR015443">
    <property type="entry name" value="Aldose_1-epimerase"/>
</dbReference>
<evidence type="ECO:0000256" key="6">
    <source>
        <dbReference type="ARBA" id="ARBA00023235"/>
    </source>
</evidence>
<evidence type="ECO:0000256" key="1">
    <source>
        <dbReference type="ARBA" id="ARBA00001913"/>
    </source>
</evidence>
<dbReference type="InterPro" id="IPR008183">
    <property type="entry name" value="Aldose_1/G6P_1-epimerase"/>
</dbReference>
<evidence type="ECO:0000256" key="4">
    <source>
        <dbReference type="ARBA" id="ARBA00011245"/>
    </source>
</evidence>